<organism evidence="1 2">
    <name type="scientific">Lecanicillium saksenae</name>
    <dbReference type="NCBI Taxonomy" id="468837"/>
    <lineage>
        <taxon>Eukaryota</taxon>
        <taxon>Fungi</taxon>
        <taxon>Dikarya</taxon>
        <taxon>Ascomycota</taxon>
        <taxon>Pezizomycotina</taxon>
        <taxon>Sordariomycetes</taxon>
        <taxon>Hypocreomycetidae</taxon>
        <taxon>Hypocreales</taxon>
        <taxon>Cordycipitaceae</taxon>
        <taxon>Lecanicillium</taxon>
    </lineage>
</organism>
<proteinExistence type="predicted"/>
<evidence type="ECO:0000313" key="2">
    <source>
        <dbReference type="Proteomes" id="UP001148737"/>
    </source>
</evidence>
<evidence type="ECO:0000313" key="1">
    <source>
        <dbReference type="EMBL" id="KAJ3497591.1"/>
    </source>
</evidence>
<reference evidence="1" key="1">
    <citation type="submission" date="2022-07" db="EMBL/GenBank/DDBJ databases">
        <title>Genome Sequence of Lecanicillium saksenae.</title>
        <authorList>
            <person name="Buettner E."/>
        </authorList>
    </citation>
    <scope>NUCLEOTIDE SEQUENCE</scope>
    <source>
        <strain evidence="1">VT-O1</strain>
    </source>
</reference>
<sequence length="344" mass="37003">MKQAVRLLQLAALAAGASGTLQTECGASTGRERSRLSDLLGELPSSRYKTFCGPTPPALEMWRGREPCDEGLLFVTPGAVAEGSQPEAESEADIEGPAIFTTSGDLVWTQSGWGRTSDLKVQKAGDRSYITFWRDESSRQAGGGSYVVLSQSYEMVKELRPVGEISSKPVELKLTDNGTAILVMHNVTQASRPFGGVQDRWINEAIIQEVDMASNKLIHEWKASEHFDPAKSQLNSTWQGRSRDTAFDFFQATGLDLDHQGNYVISSRNMCNAAAVRRGGDGSVLWVLGGSLNSFGDGSPGQAATAMLSSHAVQWHGESTLLLLDSGRVHGQRAVSTTAAGVVR</sequence>
<comment type="caution">
    <text evidence="1">The sequence shown here is derived from an EMBL/GenBank/DDBJ whole genome shotgun (WGS) entry which is preliminary data.</text>
</comment>
<protein>
    <submittedName>
        <fullName evidence="1">Uncharacterized protein</fullName>
    </submittedName>
</protein>
<name>A0ACC1R630_9HYPO</name>
<accession>A0ACC1R630</accession>
<dbReference type="Proteomes" id="UP001148737">
    <property type="component" value="Unassembled WGS sequence"/>
</dbReference>
<dbReference type="EMBL" id="JANAKD010000101">
    <property type="protein sequence ID" value="KAJ3497591.1"/>
    <property type="molecule type" value="Genomic_DNA"/>
</dbReference>
<keyword evidence="2" id="KW-1185">Reference proteome</keyword>
<gene>
    <name evidence="1" type="ORF">NLG97_g1775</name>
</gene>